<comment type="caution">
    <text evidence="2">The sequence shown here is derived from an EMBL/GenBank/DDBJ whole genome shotgun (WGS) entry which is preliminary data.</text>
</comment>
<dbReference type="RefSeq" id="WP_243324837.1">
    <property type="nucleotide sequence ID" value="NZ_JAKZMM010000018.1"/>
</dbReference>
<dbReference type="Proteomes" id="UP001165444">
    <property type="component" value="Unassembled WGS sequence"/>
</dbReference>
<organism evidence="2 3">
    <name type="scientific">Parabacteroides faecalis</name>
    <dbReference type="NCBI Taxonomy" id="2924040"/>
    <lineage>
        <taxon>Bacteria</taxon>
        <taxon>Pseudomonadati</taxon>
        <taxon>Bacteroidota</taxon>
        <taxon>Bacteroidia</taxon>
        <taxon>Bacteroidales</taxon>
        <taxon>Tannerellaceae</taxon>
        <taxon>Parabacteroides</taxon>
    </lineage>
</organism>
<dbReference type="Pfam" id="PF06199">
    <property type="entry name" value="Phage_tail_2"/>
    <property type="match status" value="1"/>
</dbReference>
<gene>
    <name evidence="2" type="ORF">MUN53_08770</name>
</gene>
<reference evidence="2 3" key="1">
    <citation type="submission" date="2022-03" db="EMBL/GenBank/DDBJ databases">
        <title>Parabacteroides sp. nov. isolated from swine feces.</title>
        <authorList>
            <person name="Bak J.E."/>
        </authorList>
    </citation>
    <scope>NUCLEOTIDE SEQUENCE [LARGE SCALE GENOMIC DNA]</scope>
    <source>
        <strain evidence="2 3">AGMB00274</strain>
    </source>
</reference>
<accession>A0ABT0C127</accession>
<evidence type="ECO:0000313" key="3">
    <source>
        <dbReference type="Proteomes" id="UP001165444"/>
    </source>
</evidence>
<name>A0ABT0C127_9BACT</name>
<dbReference type="EMBL" id="JAKZMM010000018">
    <property type="protein sequence ID" value="MCJ2380700.1"/>
    <property type="molecule type" value="Genomic_DNA"/>
</dbReference>
<sequence>MARQKGDYIEGRDLMVFVDTPGGSGEPTWTKTAAATSHTISYSAETKERVTKDTENGAFSQKSVTKLSVSISVEALTTYQADCGFKSLLKMFKGRKPVKLKYGFTTDEGTEEYEEGLFVITSLEESSPADDDATYSATFENTGNVETKTGDA</sequence>
<evidence type="ECO:0000256" key="1">
    <source>
        <dbReference type="SAM" id="MobiDB-lite"/>
    </source>
</evidence>
<dbReference type="InterPro" id="IPR011855">
    <property type="entry name" value="Phgtail_TP901_1"/>
</dbReference>
<evidence type="ECO:0000313" key="2">
    <source>
        <dbReference type="EMBL" id="MCJ2380700.1"/>
    </source>
</evidence>
<feature type="compositionally biased region" description="Polar residues" evidence="1">
    <location>
        <begin position="135"/>
        <end position="152"/>
    </location>
</feature>
<keyword evidence="3" id="KW-1185">Reference proteome</keyword>
<protein>
    <submittedName>
        <fullName evidence="2">Phage tail protein</fullName>
    </submittedName>
</protein>
<feature type="region of interest" description="Disordered" evidence="1">
    <location>
        <begin position="128"/>
        <end position="152"/>
    </location>
</feature>
<proteinExistence type="predicted"/>